<feature type="transmembrane region" description="Helical" evidence="6">
    <location>
        <begin position="118"/>
        <end position="140"/>
    </location>
</feature>
<keyword evidence="2 6" id="KW-0812">Transmembrane</keyword>
<dbReference type="InterPro" id="IPR047817">
    <property type="entry name" value="ABC2_TM_bact-type"/>
</dbReference>
<dbReference type="PANTHER" id="PTHR43229:SF2">
    <property type="entry name" value="NODULATION PROTEIN J"/>
    <property type="match status" value="1"/>
</dbReference>
<dbReference type="PANTHER" id="PTHR43229">
    <property type="entry name" value="NODULATION PROTEIN J"/>
    <property type="match status" value="1"/>
</dbReference>
<dbReference type="InterPro" id="IPR013525">
    <property type="entry name" value="ABC2_TM"/>
</dbReference>
<evidence type="ECO:0000256" key="2">
    <source>
        <dbReference type="ARBA" id="ARBA00022692"/>
    </source>
</evidence>
<organism evidence="8 9">
    <name type="scientific">Actinobacteria bacterium BACL15 MAG-120619-bin91</name>
    <dbReference type="NCBI Taxonomy" id="1655562"/>
    <lineage>
        <taxon>Bacteria</taxon>
        <taxon>Bacillati</taxon>
        <taxon>Actinomycetota</taxon>
        <taxon>Actinomycetes</taxon>
        <taxon>Actinomycetes incertae sedis</taxon>
        <taxon>ac1 cluster</taxon>
    </lineage>
</organism>
<dbReference type="PIRSF" id="PIRSF006648">
    <property type="entry name" value="DrrB"/>
    <property type="match status" value="1"/>
</dbReference>
<evidence type="ECO:0000256" key="5">
    <source>
        <dbReference type="ARBA" id="ARBA00023251"/>
    </source>
</evidence>
<gene>
    <name evidence="8" type="ORF">ABR54_05970</name>
</gene>
<keyword evidence="5" id="KW-0046">Antibiotic resistance</keyword>
<dbReference type="InterPro" id="IPR051784">
    <property type="entry name" value="Nod_factor_ABC_transporter"/>
</dbReference>
<dbReference type="Proteomes" id="UP000053274">
    <property type="component" value="Unassembled WGS sequence"/>
</dbReference>
<accession>A0A0R2PGT8</accession>
<feature type="transmembrane region" description="Helical" evidence="6">
    <location>
        <begin position="232"/>
        <end position="257"/>
    </location>
</feature>
<dbReference type="InterPro" id="IPR000412">
    <property type="entry name" value="ABC_2_transport"/>
</dbReference>
<comment type="similarity">
    <text evidence="6">Belongs to the ABC-2 integral membrane protein family.</text>
</comment>
<protein>
    <recommendedName>
        <fullName evidence="6">Transport permease protein</fullName>
    </recommendedName>
</protein>
<sequence>MNTGIDVPQIQRFGALYIASARLRSMSKWRTIIAAVDIGNPLFYLIAVGIGIGVLVEQGSGTSGTSGIKYIAFIAPALLANTAITGIMDETVFPTIEGFKWRKLFFAQNATPITGRQIALGVYLAALCRAIFSVSVYYLLLLAFNVVDFGVSVLIIPIAILGGAAFGAVILYFAAKIEKDDQFFNILGRLILMPMFLFSGTFFPLTSMPIYLQPIGWVSPLWHATELGREAAFDYGIGNTLVLIHLVVLLTLVVVGLNLSMRQFERRLAK</sequence>
<feature type="transmembrane region" description="Helical" evidence="6">
    <location>
        <begin position="32"/>
        <end position="56"/>
    </location>
</feature>
<feature type="transmembrane region" description="Helical" evidence="6">
    <location>
        <begin position="68"/>
        <end position="88"/>
    </location>
</feature>
<feature type="domain" description="ABC transmembrane type-2" evidence="7">
    <location>
        <begin position="32"/>
        <end position="267"/>
    </location>
</feature>
<dbReference type="Pfam" id="PF01061">
    <property type="entry name" value="ABC2_membrane"/>
    <property type="match status" value="1"/>
</dbReference>
<feature type="transmembrane region" description="Helical" evidence="6">
    <location>
        <begin position="186"/>
        <end position="212"/>
    </location>
</feature>
<dbReference type="GO" id="GO:0043190">
    <property type="term" value="C:ATP-binding cassette (ABC) transporter complex"/>
    <property type="evidence" value="ECO:0007669"/>
    <property type="project" value="InterPro"/>
</dbReference>
<keyword evidence="6" id="KW-1003">Cell membrane</keyword>
<comment type="subcellular location">
    <subcellularLocation>
        <location evidence="6">Cell membrane</location>
        <topology evidence="6">Multi-pass membrane protein</topology>
    </subcellularLocation>
    <subcellularLocation>
        <location evidence="1">Membrane</location>
        <topology evidence="1">Multi-pass membrane protein</topology>
    </subcellularLocation>
</comment>
<feature type="transmembrane region" description="Helical" evidence="6">
    <location>
        <begin position="152"/>
        <end position="174"/>
    </location>
</feature>
<evidence type="ECO:0000259" key="7">
    <source>
        <dbReference type="PROSITE" id="PS51012"/>
    </source>
</evidence>
<dbReference type="PRINTS" id="PR00164">
    <property type="entry name" value="ABC2TRNSPORT"/>
</dbReference>
<reference evidence="8 9" key="1">
    <citation type="submission" date="2015-10" db="EMBL/GenBank/DDBJ databases">
        <title>Metagenome-Assembled Genomes uncover a global brackish microbiome.</title>
        <authorList>
            <person name="Hugerth L.W."/>
            <person name="Larsson J."/>
            <person name="Alneberg J."/>
            <person name="Lindh M.V."/>
            <person name="Legrand C."/>
            <person name="Pinhassi J."/>
            <person name="Andersson A.F."/>
        </authorList>
    </citation>
    <scope>NUCLEOTIDE SEQUENCE [LARGE SCALE GENOMIC DNA]</scope>
    <source>
        <strain evidence="8">BACL15 MAG-120619-bin91</strain>
    </source>
</reference>
<dbReference type="GO" id="GO:0140359">
    <property type="term" value="F:ABC-type transporter activity"/>
    <property type="evidence" value="ECO:0007669"/>
    <property type="project" value="InterPro"/>
</dbReference>
<keyword evidence="4 6" id="KW-0472">Membrane</keyword>
<name>A0A0R2PGT8_9ACTN</name>
<evidence type="ECO:0000256" key="3">
    <source>
        <dbReference type="ARBA" id="ARBA00022989"/>
    </source>
</evidence>
<dbReference type="EMBL" id="LIAM01000029">
    <property type="protein sequence ID" value="KRO36091.1"/>
    <property type="molecule type" value="Genomic_DNA"/>
</dbReference>
<dbReference type="GO" id="GO:0046677">
    <property type="term" value="P:response to antibiotic"/>
    <property type="evidence" value="ECO:0007669"/>
    <property type="project" value="UniProtKB-KW"/>
</dbReference>
<comment type="caution">
    <text evidence="8">The sequence shown here is derived from an EMBL/GenBank/DDBJ whole genome shotgun (WGS) entry which is preliminary data.</text>
</comment>
<proteinExistence type="inferred from homology"/>
<keyword evidence="6" id="KW-0813">Transport</keyword>
<dbReference type="AlphaFoldDB" id="A0A0R2PGT8"/>
<keyword evidence="3 6" id="KW-1133">Transmembrane helix</keyword>
<evidence type="ECO:0000256" key="1">
    <source>
        <dbReference type="ARBA" id="ARBA00004141"/>
    </source>
</evidence>
<dbReference type="PROSITE" id="PS51012">
    <property type="entry name" value="ABC_TM2"/>
    <property type="match status" value="1"/>
</dbReference>
<evidence type="ECO:0000313" key="9">
    <source>
        <dbReference type="Proteomes" id="UP000053274"/>
    </source>
</evidence>
<evidence type="ECO:0000256" key="4">
    <source>
        <dbReference type="ARBA" id="ARBA00023136"/>
    </source>
</evidence>
<evidence type="ECO:0000313" key="8">
    <source>
        <dbReference type="EMBL" id="KRO36091.1"/>
    </source>
</evidence>
<evidence type="ECO:0000256" key="6">
    <source>
        <dbReference type="RuleBase" id="RU361157"/>
    </source>
</evidence>